<organism evidence="2 3">
    <name type="scientific">Sinomonas terrae</name>
    <dbReference type="NCBI Taxonomy" id="2908838"/>
    <lineage>
        <taxon>Bacteria</taxon>
        <taxon>Bacillati</taxon>
        <taxon>Actinomycetota</taxon>
        <taxon>Actinomycetes</taxon>
        <taxon>Micrococcales</taxon>
        <taxon>Micrococcaceae</taxon>
        <taxon>Sinomonas</taxon>
    </lineage>
</organism>
<evidence type="ECO:0000313" key="3">
    <source>
        <dbReference type="Proteomes" id="UP001202922"/>
    </source>
</evidence>
<proteinExistence type="inferred from homology"/>
<dbReference type="Gene3D" id="1.10.287.1060">
    <property type="entry name" value="ESAT-6-like"/>
    <property type="match status" value="1"/>
</dbReference>
<dbReference type="Pfam" id="PF06013">
    <property type="entry name" value="WXG100"/>
    <property type="match status" value="1"/>
</dbReference>
<dbReference type="InterPro" id="IPR010310">
    <property type="entry name" value="T7SS_ESAT-6-like"/>
</dbReference>
<dbReference type="SUPFAM" id="SSF140453">
    <property type="entry name" value="EsxAB dimer-like"/>
    <property type="match status" value="1"/>
</dbReference>
<dbReference type="RefSeq" id="WP_241055252.1">
    <property type="nucleotide sequence ID" value="NZ_JAKZBV010000001.1"/>
</dbReference>
<gene>
    <name evidence="2" type="ORF">L0M17_15925</name>
</gene>
<sequence length="95" mass="10117">MAVLKADTEHMNASAQKVAASVERVRAEARSLRADLEGLGASWQGQAATNFQAVVAQWAGTHVQVESSLDSIGLALQQASVGYQEMESSNARLFL</sequence>
<keyword evidence="3" id="KW-1185">Reference proteome</keyword>
<evidence type="ECO:0000256" key="1">
    <source>
        <dbReference type="RuleBase" id="RU362001"/>
    </source>
</evidence>
<dbReference type="InterPro" id="IPR036689">
    <property type="entry name" value="ESAT-6-like_sf"/>
</dbReference>
<name>A0ABS9U436_9MICC</name>
<reference evidence="2 3" key="1">
    <citation type="submission" date="2022-03" db="EMBL/GenBank/DDBJ databases">
        <title>Sinomonas sp. isolated from a soil.</title>
        <authorList>
            <person name="Han J."/>
            <person name="Kim D.-U."/>
        </authorList>
    </citation>
    <scope>NUCLEOTIDE SEQUENCE [LARGE SCALE GENOMIC DNA]</scope>
    <source>
        <strain evidence="2 3">5-5</strain>
    </source>
</reference>
<comment type="caution">
    <text evidence="2">The sequence shown here is derived from an EMBL/GenBank/DDBJ whole genome shotgun (WGS) entry which is preliminary data.</text>
</comment>
<accession>A0ABS9U436</accession>
<dbReference type="EMBL" id="JAKZBV010000001">
    <property type="protein sequence ID" value="MCH6471449.1"/>
    <property type="molecule type" value="Genomic_DNA"/>
</dbReference>
<dbReference type="NCBIfam" id="TIGR03930">
    <property type="entry name" value="WXG100_ESAT6"/>
    <property type="match status" value="1"/>
</dbReference>
<dbReference type="Proteomes" id="UP001202922">
    <property type="component" value="Unassembled WGS sequence"/>
</dbReference>
<comment type="similarity">
    <text evidence="1">Belongs to the WXG100 family.</text>
</comment>
<protein>
    <recommendedName>
        <fullName evidence="1">ESAT-6-like protein</fullName>
    </recommendedName>
</protein>
<evidence type="ECO:0000313" key="2">
    <source>
        <dbReference type="EMBL" id="MCH6471449.1"/>
    </source>
</evidence>